<evidence type="ECO:0000259" key="12">
    <source>
        <dbReference type="Pfam" id="PF13180"/>
    </source>
</evidence>
<keyword evidence="5 10" id="KW-0812">Transmembrane</keyword>
<organism evidence="13 14">
    <name type="scientific">Sphingobium yanoikuyae</name>
    <name type="common">Sphingomonas yanoikuyae</name>
    <dbReference type="NCBI Taxonomy" id="13690"/>
    <lineage>
        <taxon>Bacteria</taxon>
        <taxon>Pseudomonadati</taxon>
        <taxon>Pseudomonadota</taxon>
        <taxon>Alphaproteobacteria</taxon>
        <taxon>Sphingomonadales</taxon>
        <taxon>Sphingomonadaceae</taxon>
        <taxon>Sphingobium</taxon>
    </lineage>
</organism>
<accession>A0A084EJC8</accession>
<sequence length="286" mass="29585">MRVPFGDKLQGWRRYARPVDWLGLVEKLLLAVLALQLARLVWVLLTPVGAFGPWEGRQVQVLSASARQALFASFDPFFRTGAPQAGNGVVTSLALTLYGVRLNEGTGQGSAILATPDGIQNSYAVGDEIMSGVVLKAVFFDHVTIDRGGAEEQVFLDQSQPASAAGGPAGGPGGALEGDMAPGEGAPSPVPGRDAPSADAVKRDIGFSPRTQNGRVTGLVLSPKGPGFQNAGFQAGDIVTQINGQPIGSAGDLASLQNQIVPGARLSLTVERGAVTVPINLILQGQ</sequence>
<keyword evidence="7 10" id="KW-1133">Transmembrane helix</keyword>
<evidence type="ECO:0000313" key="13">
    <source>
        <dbReference type="EMBL" id="KEZ18070.1"/>
    </source>
</evidence>
<dbReference type="InterPro" id="IPR024961">
    <property type="entry name" value="T2SS_GspC_N"/>
</dbReference>
<dbReference type="EMBL" id="JGVR01000018">
    <property type="protein sequence ID" value="KEZ18070.1"/>
    <property type="molecule type" value="Genomic_DNA"/>
</dbReference>
<keyword evidence="2" id="KW-0813">Transport</keyword>
<dbReference type="RefSeq" id="WP_037520371.1">
    <property type="nucleotide sequence ID" value="NZ_JGVR01000018.1"/>
</dbReference>
<evidence type="ECO:0000256" key="8">
    <source>
        <dbReference type="ARBA" id="ARBA00023136"/>
    </source>
</evidence>
<evidence type="ECO:0000256" key="10">
    <source>
        <dbReference type="SAM" id="Phobius"/>
    </source>
</evidence>
<dbReference type="Gene3D" id="2.30.42.10">
    <property type="match status" value="1"/>
</dbReference>
<evidence type="ECO:0000256" key="7">
    <source>
        <dbReference type="ARBA" id="ARBA00022989"/>
    </source>
</evidence>
<dbReference type="GO" id="GO:0015031">
    <property type="term" value="P:protein transport"/>
    <property type="evidence" value="ECO:0007669"/>
    <property type="project" value="UniProtKB-KW"/>
</dbReference>
<dbReference type="InterPro" id="IPR001478">
    <property type="entry name" value="PDZ"/>
</dbReference>
<protein>
    <submittedName>
        <fullName evidence="13">General secretion pathway protein C</fullName>
    </submittedName>
</protein>
<evidence type="ECO:0000256" key="5">
    <source>
        <dbReference type="ARBA" id="ARBA00022692"/>
    </source>
</evidence>
<keyword evidence="3" id="KW-1003">Cell membrane</keyword>
<evidence type="ECO:0000313" key="14">
    <source>
        <dbReference type="Proteomes" id="UP000028534"/>
    </source>
</evidence>
<gene>
    <name evidence="13" type="ORF">CP98_02905</name>
</gene>
<keyword evidence="6" id="KW-0653">Protein transport</keyword>
<dbReference type="Pfam" id="PF11356">
    <property type="entry name" value="T2SSC"/>
    <property type="match status" value="1"/>
</dbReference>
<dbReference type="Pfam" id="PF13180">
    <property type="entry name" value="PDZ_2"/>
    <property type="match status" value="1"/>
</dbReference>
<dbReference type="Gene3D" id="2.30.30.830">
    <property type="match status" value="1"/>
</dbReference>
<evidence type="ECO:0000256" key="9">
    <source>
        <dbReference type="SAM" id="MobiDB-lite"/>
    </source>
</evidence>
<comment type="caution">
    <text evidence="13">The sequence shown here is derived from an EMBL/GenBank/DDBJ whole genome shotgun (WGS) entry which is preliminary data.</text>
</comment>
<dbReference type="eggNOG" id="COG3031">
    <property type="taxonomic scope" value="Bacteria"/>
</dbReference>
<evidence type="ECO:0000256" key="3">
    <source>
        <dbReference type="ARBA" id="ARBA00022475"/>
    </source>
</evidence>
<keyword evidence="4" id="KW-0997">Cell inner membrane</keyword>
<feature type="domain" description="Type II secretion system protein GspC N-terminal" evidence="11">
    <location>
        <begin position="28"/>
        <end position="156"/>
    </location>
</feature>
<dbReference type="STRING" id="13690.AX777_21745"/>
<feature type="transmembrane region" description="Helical" evidence="10">
    <location>
        <begin position="21"/>
        <end position="45"/>
    </location>
</feature>
<dbReference type="GO" id="GO:0005886">
    <property type="term" value="C:plasma membrane"/>
    <property type="evidence" value="ECO:0007669"/>
    <property type="project" value="UniProtKB-SubCell"/>
</dbReference>
<dbReference type="Proteomes" id="UP000028534">
    <property type="component" value="Unassembled WGS sequence"/>
</dbReference>
<dbReference type="PATRIC" id="fig|13690.10.peg.2983"/>
<dbReference type="SUPFAM" id="SSF50156">
    <property type="entry name" value="PDZ domain-like"/>
    <property type="match status" value="1"/>
</dbReference>
<evidence type="ECO:0000256" key="2">
    <source>
        <dbReference type="ARBA" id="ARBA00022448"/>
    </source>
</evidence>
<comment type="subcellular location">
    <subcellularLocation>
        <location evidence="1">Cell inner membrane</location>
    </subcellularLocation>
</comment>
<proteinExistence type="predicted"/>
<dbReference type="InterPro" id="IPR036034">
    <property type="entry name" value="PDZ_sf"/>
</dbReference>
<feature type="domain" description="PDZ" evidence="12">
    <location>
        <begin position="204"/>
        <end position="281"/>
    </location>
</feature>
<dbReference type="AlphaFoldDB" id="A0A084EJC8"/>
<keyword evidence="8 10" id="KW-0472">Membrane</keyword>
<feature type="compositionally biased region" description="Gly residues" evidence="9">
    <location>
        <begin position="167"/>
        <end position="176"/>
    </location>
</feature>
<name>A0A084EJC8_SPHYA</name>
<evidence type="ECO:0000256" key="4">
    <source>
        <dbReference type="ARBA" id="ARBA00022519"/>
    </source>
</evidence>
<evidence type="ECO:0000259" key="11">
    <source>
        <dbReference type="Pfam" id="PF11356"/>
    </source>
</evidence>
<reference evidence="13 14" key="1">
    <citation type="submission" date="2014-03" db="EMBL/GenBank/DDBJ databases">
        <title>Genome sequence of Sphingobium yanoikuyae B1.</title>
        <authorList>
            <person name="Gan H.M."/>
            <person name="Gan H.Y."/>
            <person name="Savka M.A."/>
        </authorList>
    </citation>
    <scope>NUCLEOTIDE SEQUENCE [LARGE SCALE GENOMIC DNA]</scope>
    <source>
        <strain evidence="13 14">B1</strain>
    </source>
</reference>
<feature type="region of interest" description="Disordered" evidence="9">
    <location>
        <begin position="161"/>
        <end position="200"/>
    </location>
</feature>
<evidence type="ECO:0000256" key="6">
    <source>
        <dbReference type="ARBA" id="ARBA00022927"/>
    </source>
</evidence>
<evidence type="ECO:0000256" key="1">
    <source>
        <dbReference type="ARBA" id="ARBA00004533"/>
    </source>
</evidence>